<evidence type="ECO:0000256" key="2">
    <source>
        <dbReference type="ARBA" id="ARBA00009544"/>
    </source>
</evidence>
<comment type="subcellular location">
    <subcellularLocation>
        <location evidence="1 6">Secreted</location>
    </subcellularLocation>
</comment>
<keyword evidence="3 6" id="KW-0964">Secreted</keyword>
<dbReference type="Proteomes" id="UP000435112">
    <property type="component" value="Unassembled WGS sequence"/>
</dbReference>
<comment type="similarity">
    <text evidence="2 6">Belongs to the elicitin family.</text>
</comment>
<comment type="function">
    <text evidence="6">Induces local and distal defense responses (incompatible hypersensitive reaction) in plants from the solanaceae and cruciferae families. Elicits leaf necrosis and causes the accumulation of pathogenesis-related proteins. Might interact with the lipidic molecules of the plasma membrane.</text>
</comment>
<dbReference type="SUPFAM" id="SSF48647">
    <property type="entry name" value="Fungal elicitin"/>
    <property type="match status" value="1"/>
</dbReference>
<evidence type="ECO:0000313" key="10">
    <source>
        <dbReference type="EMBL" id="KAE9334876.1"/>
    </source>
</evidence>
<dbReference type="EMBL" id="QXFV01000822">
    <property type="protein sequence ID" value="KAE9024860.1"/>
    <property type="molecule type" value="Genomic_DNA"/>
</dbReference>
<dbReference type="EMBL" id="QXFT01000836">
    <property type="protein sequence ID" value="KAE9334876.1"/>
    <property type="molecule type" value="Genomic_DNA"/>
</dbReference>
<proteinExistence type="inferred from homology"/>
<dbReference type="InterPro" id="IPR036470">
    <property type="entry name" value="Elicitin_sf"/>
</dbReference>
<evidence type="ECO:0000256" key="6">
    <source>
        <dbReference type="RuleBase" id="RU368111"/>
    </source>
</evidence>
<reference evidence="11 13" key="1">
    <citation type="submission" date="2018-09" db="EMBL/GenBank/DDBJ databases">
        <title>Genomic investigation of the strawberry pathogen Phytophthora fragariae indicates pathogenicity is determined by transcriptional variation in three key races.</title>
        <authorList>
            <person name="Adams T.M."/>
            <person name="Armitage A.D."/>
            <person name="Sobczyk M.K."/>
            <person name="Bates H.J."/>
            <person name="Dunwell J.M."/>
            <person name="Nellist C.F."/>
            <person name="Harrison R.J."/>
        </authorList>
    </citation>
    <scope>NUCLEOTIDE SEQUENCE [LARGE SCALE GENOMIC DNA]</scope>
    <source>
        <strain evidence="9 11">SCRP249</strain>
        <strain evidence="8 13">SCRP324</strain>
        <strain evidence="10 12">SCRP333</strain>
    </source>
</reference>
<comment type="caution">
    <text evidence="9">The sequence shown here is derived from an EMBL/GenBank/DDBJ whole genome shotgun (WGS) entry which is preliminary data.</text>
</comment>
<dbReference type="InterPro" id="IPR002200">
    <property type="entry name" value="Elicitin"/>
</dbReference>
<evidence type="ECO:0000256" key="4">
    <source>
        <dbReference type="ARBA" id="ARBA00022978"/>
    </source>
</evidence>
<keyword evidence="5 6" id="KW-1015">Disulfide bond</keyword>
<name>A0A6A3M3L0_9STRA</name>
<evidence type="ECO:0000313" key="11">
    <source>
        <dbReference type="Proteomes" id="UP000429607"/>
    </source>
</evidence>
<evidence type="ECO:0000313" key="12">
    <source>
        <dbReference type="Proteomes" id="UP000434957"/>
    </source>
</evidence>
<evidence type="ECO:0000256" key="3">
    <source>
        <dbReference type="ARBA" id="ARBA00022525"/>
    </source>
</evidence>
<dbReference type="AlphaFoldDB" id="A0A6A3M3L0"/>
<evidence type="ECO:0000256" key="5">
    <source>
        <dbReference type="ARBA" id="ARBA00023157"/>
    </source>
</evidence>
<keyword evidence="4 6" id="KW-0928">Hypersensitive response elicitation</keyword>
<dbReference type="GO" id="GO:0005576">
    <property type="term" value="C:extracellular region"/>
    <property type="evidence" value="ECO:0007669"/>
    <property type="project" value="UniProtKB-SubCell"/>
</dbReference>
<keyword evidence="7" id="KW-0732">Signal</keyword>
<feature type="chain" id="PRO_5033522070" description="Elicitin" evidence="7">
    <location>
        <begin position="22"/>
        <end position="151"/>
    </location>
</feature>
<dbReference type="GO" id="GO:0052040">
    <property type="term" value="P:symbiont-mediated perturbation of host programmed cell death"/>
    <property type="evidence" value="ECO:0007669"/>
    <property type="project" value="UniProtKB-UniRule"/>
</dbReference>
<dbReference type="Pfam" id="PF00964">
    <property type="entry name" value="Elicitin"/>
    <property type="match status" value="1"/>
</dbReference>
<evidence type="ECO:0000313" key="8">
    <source>
        <dbReference type="EMBL" id="KAE9019252.1"/>
    </source>
</evidence>
<dbReference type="SMART" id="SM01187">
    <property type="entry name" value="Elicitin"/>
    <property type="match status" value="1"/>
</dbReference>
<dbReference type="OrthoDB" id="124652at2759"/>
<evidence type="ECO:0000313" key="9">
    <source>
        <dbReference type="EMBL" id="KAE9024860.1"/>
    </source>
</evidence>
<dbReference type="Gene3D" id="1.10.239.10">
    <property type="entry name" value="Elicitin domain"/>
    <property type="match status" value="1"/>
</dbReference>
<evidence type="ECO:0000313" key="13">
    <source>
        <dbReference type="Proteomes" id="UP000435112"/>
    </source>
</evidence>
<sequence length="151" mass="15329">MMFFVPSLVAISLVLAGTVNGNQCSTAELLSIAGNSNLDGCTSEVGFGGFAAISALTEEQIKAVCDSTQCMALMEDMRAMDCGNCVIEGTNISLGTDILDPFAKVCSGSGSVDLSASSIDKDSVGSAASGASTNAIGWLSTFALTTTMLFI</sequence>
<protein>
    <recommendedName>
        <fullName evidence="6">Elicitin</fullName>
    </recommendedName>
</protein>
<gene>
    <name evidence="9" type="ORF">PR001_g12570</name>
    <name evidence="8" type="ORF">PR002_g12871</name>
    <name evidence="10" type="ORF">PR003_g13304</name>
</gene>
<feature type="signal peptide" evidence="7">
    <location>
        <begin position="1"/>
        <end position="21"/>
    </location>
</feature>
<dbReference type="Proteomes" id="UP000434957">
    <property type="component" value="Unassembled WGS sequence"/>
</dbReference>
<accession>A0A6A3M3L0</accession>
<dbReference type="Proteomes" id="UP000429607">
    <property type="component" value="Unassembled WGS sequence"/>
</dbReference>
<evidence type="ECO:0000256" key="7">
    <source>
        <dbReference type="SAM" id="SignalP"/>
    </source>
</evidence>
<keyword evidence="12" id="KW-1185">Reference proteome</keyword>
<dbReference type="EMBL" id="QXFU01000827">
    <property type="protein sequence ID" value="KAE9019252.1"/>
    <property type="molecule type" value="Genomic_DNA"/>
</dbReference>
<evidence type="ECO:0000256" key="1">
    <source>
        <dbReference type="ARBA" id="ARBA00004613"/>
    </source>
</evidence>
<organism evidence="9 11">
    <name type="scientific">Phytophthora rubi</name>
    <dbReference type="NCBI Taxonomy" id="129364"/>
    <lineage>
        <taxon>Eukaryota</taxon>
        <taxon>Sar</taxon>
        <taxon>Stramenopiles</taxon>
        <taxon>Oomycota</taxon>
        <taxon>Peronosporomycetes</taxon>
        <taxon>Peronosporales</taxon>
        <taxon>Peronosporaceae</taxon>
        <taxon>Phytophthora</taxon>
    </lineage>
</organism>